<sequence>MWNTAQNIAAGSVHQGHTITIHPPQAVTPTPTGSAAEALKQAVHKQWREETRKRGLHLPTPLPVDWAIRKGLAVSRETPLAVSRETAISADPSGNSWTD</sequence>
<dbReference type="EMBL" id="BHXC01000006">
    <property type="protein sequence ID" value="GCB92230.1"/>
    <property type="molecule type" value="Genomic_DNA"/>
</dbReference>
<dbReference type="AlphaFoldDB" id="A0A401R3P2"/>
<dbReference type="Proteomes" id="UP000288351">
    <property type="component" value="Unassembled WGS sequence"/>
</dbReference>
<gene>
    <name evidence="1" type="ORF">SALB_04990</name>
</gene>
<evidence type="ECO:0000313" key="1">
    <source>
        <dbReference type="EMBL" id="GCB92230.1"/>
    </source>
</evidence>
<accession>A0A401R3P2</accession>
<dbReference type="RefSeq" id="WP_045788077.1">
    <property type="nucleotide sequence ID" value="NZ_BHXC01000006.1"/>
</dbReference>
<comment type="caution">
    <text evidence="1">The sequence shown here is derived from an EMBL/GenBank/DDBJ whole genome shotgun (WGS) entry which is preliminary data.</text>
</comment>
<protein>
    <submittedName>
        <fullName evidence="1">Uncharacterized protein</fullName>
    </submittedName>
</protein>
<name>A0A401R3P2_STRNR</name>
<proteinExistence type="predicted"/>
<reference evidence="1 2" key="1">
    <citation type="journal article" date="2019" name="Microbiol. Resour. Announc.">
        <title>Draft Genome Sequence of the Most Traditional epsilon-Poly-l-Lysine Producer, Streptomyces albulus NBRC14147.</title>
        <authorList>
            <person name="Yamanaka K."/>
            <person name="Hamano Y."/>
        </authorList>
    </citation>
    <scope>NUCLEOTIDE SEQUENCE [LARGE SCALE GENOMIC DNA]</scope>
    <source>
        <strain evidence="1 2">NBRC 14147</strain>
    </source>
</reference>
<evidence type="ECO:0000313" key="2">
    <source>
        <dbReference type="Proteomes" id="UP000288351"/>
    </source>
</evidence>
<organism evidence="1 2">
    <name type="scientific">Streptomyces noursei</name>
    <name type="common">Streptomyces albulus</name>
    <dbReference type="NCBI Taxonomy" id="1971"/>
    <lineage>
        <taxon>Bacteria</taxon>
        <taxon>Bacillati</taxon>
        <taxon>Actinomycetota</taxon>
        <taxon>Actinomycetes</taxon>
        <taxon>Kitasatosporales</taxon>
        <taxon>Streptomycetaceae</taxon>
        <taxon>Streptomyces</taxon>
    </lineage>
</organism>